<name>A0ABD1PA28_9LAMI</name>
<gene>
    <name evidence="4" type="ORF">Adt_44166</name>
</gene>
<keyword evidence="1" id="KW-0132">Cell division</keyword>
<evidence type="ECO:0000256" key="1">
    <source>
        <dbReference type="ARBA" id="ARBA00022618"/>
    </source>
</evidence>
<dbReference type="Pfam" id="PF09759">
    <property type="entry name" value="Atx10homo_assoc"/>
    <property type="match status" value="1"/>
</dbReference>
<keyword evidence="2" id="KW-0131">Cell cycle</keyword>
<proteinExistence type="predicted"/>
<dbReference type="Gene3D" id="1.25.10.10">
    <property type="entry name" value="Leucine-rich Repeat Variant"/>
    <property type="match status" value="1"/>
</dbReference>
<feature type="domain" description="Ataxin-10" evidence="3">
    <location>
        <begin position="231"/>
        <end position="325"/>
    </location>
</feature>
<evidence type="ECO:0000313" key="5">
    <source>
        <dbReference type="Proteomes" id="UP001604336"/>
    </source>
</evidence>
<dbReference type="InterPro" id="IPR016024">
    <property type="entry name" value="ARM-type_fold"/>
</dbReference>
<evidence type="ECO:0000259" key="3">
    <source>
        <dbReference type="Pfam" id="PF09759"/>
    </source>
</evidence>
<dbReference type="GO" id="GO:0051301">
    <property type="term" value="P:cell division"/>
    <property type="evidence" value="ECO:0007669"/>
    <property type="project" value="UniProtKB-KW"/>
</dbReference>
<dbReference type="Proteomes" id="UP001604336">
    <property type="component" value="Unassembled WGS sequence"/>
</dbReference>
<sequence length="332" mass="36704">MLENVKYLIGAAGPSGFGSAEIHVIHDSQHHFFAKFQYGWTRAGRKEDWLKLLLSRICLEESYFSSVFSKLSPVGAAENYDGDISKVNHFGAEQAFLLSVLSEILNERVADIVVSNHFALSILQIMRNAVGIVDFFAMGKTGLPTGISNVDVLGCSLTILRDIRACGGTEGSKKDISGDVVDMLASSGLVELLISLLREFEPPAILKKTVRLSENQEASSTPSKSCSYKGFRRDVVVIVGNCAYCRKHIQDKIREQDGILLLLQQCVTDEDNPFLREWGIWSVRNILEGNRENKQVVASLELQGSVDVPEIAQLGLRVEVDPQTRHVKLVNV</sequence>
<dbReference type="PANTHER" id="PTHR13255:SF0">
    <property type="entry name" value="ATAXIN-10"/>
    <property type="match status" value="1"/>
</dbReference>
<dbReference type="PANTHER" id="PTHR13255">
    <property type="entry name" value="ATAXIN-10"/>
    <property type="match status" value="1"/>
</dbReference>
<reference evidence="5" key="1">
    <citation type="submission" date="2024-07" db="EMBL/GenBank/DDBJ databases">
        <title>Two chromosome-level genome assemblies of Korean endemic species Abeliophyllum distichum and Forsythia ovata (Oleaceae).</title>
        <authorList>
            <person name="Jang H."/>
        </authorList>
    </citation>
    <scope>NUCLEOTIDE SEQUENCE [LARGE SCALE GENOMIC DNA]</scope>
</reference>
<protein>
    <submittedName>
        <fullName evidence="4">ARM repeat superfamily protein</fullName>
    </submittedName>
</protein>
<evidence type="ECO:0000256" key="2">
    <source>
        <dbReference type="ARBA" id="ARBA00023306"/>
    </source>
</evidence>
<dbReference type="AlphaFoldDB" id="A0ABD1PA28"/>
<dbReference type="SUPFAM" id="SSF48371">
    <property type="entry name" value="ARM repeat"/>
    <property type="match status" value="1"/>
</dbReference>
<keyword evidence="5" id="KW-1185">Reference proteome</keyword>
<accession>A0ABD1PA28</accession>
<dbReference type="InterPro" id="IPR011989">
    <property type="entry name" value="ARM-like"/>
</dbReference>
<dbReference type="EMBL" id="JBFOLK010000014">
    <property type="protein sequence ID" value="KAL2460746.1"/>
    <property type="molecule type" value="Genomic_DNA"/>
</dbReference>
<comment type="caution">
    <text evidence="4">The sequence shown here is derived from an EMBL/GenBank/DDBJ whole genome shotgun (WGS) entry which is preliminary data.</text>
</comment>
<evidence type="ECO:0000313" key="4">
    <source>
        <dbReference type="EMBL" id="KAL2460746.1"/>
    </source>
</evidence>
<dbReference type="InterPro" id="IPR051374">
    <property type="entry name" value="Ataxin-10/CTR86_families"/>
</dbReference>
<dbReference type="InterPro" id="IPR019156">
    <property type="entry name" value="Ataxin-10_domain"/>
</dbReference>
<organism evidence="4 5">
    <name type="scientific">Abeliophyllum distichum</name>
    <dbReference type="NCBI Taxonomy" id="126358"/>
    <lineage>
        <taxon>Eukaryota</taxon>
        <taxon>Viridiplantae</taxon>
        <taxon>Streptophyta</taxon>
        <taxon>Embryophyta</taxon>
        <taxon>Tracheophyta</taxon>
        <taxon>Spermatophyta</taxon>
        <taxon>Magnoliopsida</taxon>
        <taxon>eudicotyledons</taxon>
        <taxon>Gunneridae</taxon>
        <taxon>Pentapetalae</taxon>
        <taxon>asterids</taxon>
        <taxon>lamiids</taxon>
        <taxon>Lamiales</taxon>
        <taxon>Oleaceae</taxon>
        <taxon>Forsythieae</taxon>
        <taxon>Abeliophyllum</taxon>
    </lineage>
</organism>